<comment type="caution">
    <text evidence="1">The sequence shown here is derived from an EMBL/GenBank/DDBJ whole genome shotgun (WGS) entry which is preliminary data.</text>
</comment>
<protein>
    <recommendedName>
        <fullName evidence="3">Restriction endonuclease</fullName>
    </recommendedName>
</protein>
<dbReference type="InterPro" id="IPR011856">
    <property type="entry name" value="tRNA_endonuc-like_dom_sf"/>
</dbReference>
<dbReference type="Gene3D" id="3.40.1350.10">
    <property type="match status" value="1"/>
</dbReference>
<reference evidence="1 2" key="1">
    <citation type="submission" date="2022-10" db="EMBL/GenBank/DDBJ databases">
        <title>Comparative genomic study of S. anginosus.</title>
        <authorList>
            <person name="Prasad A."/>
            <person name="Ene A."/>
            <person name="Jablonska S."/>
            <person name="Du J."/>
            <person name="Wolfe A.J."/>
            <person name="Putonti C."/>
        </authorList>
    </citation>
    <scope>NUCLEOTIDE SEQUENCE [LARGE SCALE GENOMIC DNA]</scope>
    <source>
        <strain evidence="1 2">UMB1339</strain>
    </source>
</reference>
<name>A0ABD4U6D6_STRAP</name>
<dbReference type="Proteomes" id="UP001208682">
    <property type="component" value="Unassembled WGS sequence"/>
</dbReference>
<evidence type="ECO:0000313" key="2">
    <source>
        <dbReference type="Proteomes" id="UP001208682"/>
    </source>
</evidence>
<dbReference type="EMBL" id="JAPAIP010000027">
    <property type="protein sequence ID" value="MCW1077156.1"/>
    <property type="molecule type" value="Genomic_DNA"/>
</dbReference>
<evidence type="ECO:0000313" key="1">
    <source>
        <dbReference type="EMBL" id="MCW1077156.1"/>
    </source>
</evidence>
<accession>A0ABD4U6D6</accession>
<dbReference type="AlphaFoldDB" id="A0ABD4U6D6"/>
<organism evidence="1 2">
    <name type="scientific">Streptococcus anginosus</name>
    <dbReference type="NCBI Taxonomy" id="1328"/>
    <lineage>
        <taxon>Bacteria</taxon>
        <taxon>Bacillati</taxon>
        <taxon>Bacillota</taxon>
        <taxon>Bacilli</taxon>
        <taxon>Lactobacillales</taxon>
        <taxon>Streptococcaceae</taxon>
        <taxon>Streptococcus</taxon>
        <taxon>Streptococcus anginosus group</taxon>
    </lineage>
</organism>
<gene>
    <name evidence="1" type="ORF">OJ589_08380</name>
</gene>
<dbReference type="RefSeq" id="WP_264348472.1">
    <property type="nucleotide sequence ID" value="NZ_JAPAIP010000027.1"/>
</dbReference>
<proteinExistence type="predicted"/>
<sequence length="345" mass="40631">MDLNKLLAFNQLVIDKPEDEKKRLALLFDIDYEDYTKRILGKEKEADFIIILKSLEALKHFEAYDEGLSHITGEYTPDFKIEMCDGYEMLLEVKHTDKDIYKISQGNLKKRKEFADRHNLPLRFAISLKGLWGLFTVETLLEKKGKLTLDDFRGEKASSWLDIELATCSYMFQKQIKIRSVYSKNHAKGMGIQFEPYGQLISYELYYGDKRIFRARGKESKFIQHSIYLEALQDRVANINQNIEQKGEFTIITEFSDKSFGNIIPEYEFVLSPIKHLCKEINSKQIKYNSQLAISEHDFYYLSVRMLRFYLSELVSLGLDIIIFRNNDGYKFKDYAENFWNRSSD</sequence>
<evidence type="ECO:0008006" key="3">
    <source>
        <dbReference type="Google" id="ProtNLM"/>
    </source>
</evidence>